<keyword evidence="11 12" id="KW-0324">Glycolysis</keyword>
<dbReference type="HAMAP" id="MF_00145">
    <property type="entry name" value="Phosphoglyc_kinase"/>
    <property type="match status" value="1"/>
</dbReference>
<dbReference type="CDD" id="cd00318">
    <property type="entry name" value="Phosphoglycerate_kinase"/>
    <property type="match status" value="1"/>
</dbReference>
<dbReference type="GO" id="GO:0006094">
    <property type="term" value="P:gluconeogenesis"/>
    <property type="evidence" value="ECO:0007669"/>
    <property type="project" value="TreeGrafter"/>
</dbReference>
<feature type="binding site" evidence="12">
    <location>
        <position position="154"/>
    </location>
    <ligand>
        <name>substrate</name>
    </ligand>
</feature>
<evidence type="ECO:0000256" key="11">
    <source>
        <dbReference type="ARBA" id="ARBA00023152"/>
    </source>
</evidence>
<evidence type="ECO:0000313" key="17">
    <source>
        <dbReference type="Proteomes" id="UP000007382"/>
    </source>
</evidence>
<evidence type="ECO:0000256" key="6">
    <source>
        <dbReference type="ARBA" id="ARBA00016471"/>
    </source>
</evidence>
<dbReference type="OrthoDB" id="9808460at2"/>
<comment type="caution">
    <text evidence="12">Lacks conserved residue(s) required for the propagation of feature annotation.</text>
</comment>
<feature type="binding site" evidence="12 13">
    <location>
        <begin position="23"/>
        <end position="25"/>
    </location>
    <ligand>
        <name>substrate</name>
    </ligand>
</feature>
<evidence type="ECO:0000256" key="1">
    <source>
        <dbReference type="ARBA" id="ARBA00000642"/>
    </source>
</evidence>
<dbReference type="Proteomes" id="UP000007382">
    <property type="component" value="Chromosome"/>
</dbReference>
<evidence type="ECO:0000256" key="9">
    <source>
        <dbReference type="ARBA" id="ARBA00022777"/>
    </source>
</evidence>
<evidence type="ECO:0000256" key="8">
    <source>
        <dbReference type="ARBA" id="ARBA00022741"/>
    </source>
</evidence>
<evidence type="ECO:0000256" key="2">
    <source>
        <dbReference type="ARBA" id="ARBA00004838"/>
    </source>
</evidence>
<dbReference type="HOGENOM" id="CLU_025427_0_2_0"/>
<keyword evidence="7 12" id="KW-0808">Transferase</keyword>
<feature type="binding site" evidence="12 14">
    <location>
        <position position="205"/>
    </location>
    <ligand>
        <name>ATP</name>
        <dbReference type="ChEBI" id="CHEBI:30616"/>
    </ligand>
</feature>
<organism evidence="16 17">
    <name type="scientific">Leptospirillum ferrooxidans (strain C2-3)</name>
    <dbReference type="NCBI Taxonomy" id="1162668"/>
    <lineage>
        <taxon>Bacteria</taxon>
        <taxon>Pseudomonadati</taxon>
        <taxon>Nitrospirota</taxon>
        <taxon>Nitrospiria</taxon>
        <taxon>Nitrospirales</taxon>
        <taxon>Nitrospiraceae</taxon>
        <taxon>Leptospirillum</taxon>
    </lineage>
</organism>
<keyword evidence="17" id="KW-1185">Reference proteome</keyword>
<accession>I0IKI4</accession>
<evidence type="ECO:0000256" key="10">
    <source>
        <dbReference type="ARBA" id="ARBA00022840"/>
    </source>
</evidence>
<dbReference type="SUPFAM" id="SSF53748">
    <property type="entry name" value="Phosphoglycerate kinase"/>
    <property type="match status" value="1"/>
</dbReference>
<dbReference type="RefSeq" id="WP_014448278.1">
    <property type="nucleotide sequence ID" value="NC_017094.1"/>
</dbReference>
<keyword evidence="12" id="KW-0963">Cytoplasm</keyword>
<feature type="binding site" evidence="12 14">
    <location>
        <position position="327"/>
    </location>
    <ligand>
        <name>ATP</name>
        <dbReference type="ChEBI" id="CHEBI:30616"/>
    </ligand>
</feature>
<comment type="pathway">
    <text evidence="2 12">Carbohydrate degradation; glycolysis; pyruvate from D-glyceraldehyde 3-phosphate: step 2/5.</text>
</comment>
<evidence type="ECO:0000256" key="15">
    <source>
        <dbReference type="RuleBase" id="RU000532"/>
    </source>
</evidence>
<dbReference type="GO" id="GO:0043531">
    <property type="term" value="F:ADP binding"/>
    <property type="evidence" value="ECO:0007669"/>
    <property type="project" value="TreeGrafter"/>
</dbReference>
<dbReference type="eggNOG" id="COG0126">
    <property type="taxonomic scope" value="Bacteria"/>
</dbReference>
<evidence type="ECO:0000256" key="12">
    <source>
        <dbReference type="HAMAP-Rule" id="MF_00145"/>
    </source>
</evidence>
<proteinExistence type="inferred from homology"/>
<dbReference type="PIRSF" id="PIRSF000724">
    <property type="entry name" value="Pgk"/>
    <property type="match status" value="1"/>
</dbReference>
<dbReference type="PANTHER" id="PTHR11406">
    <property type="entry name" value="PHOSPHOGLYCERATE KINASE"/>
    <property type="match status" value="1"/>
</dbReference>
<sequence>MIPSKIAVDDIDVRGKKVFLRADFNVPLDADLHITDDRRIRLSLPTINYLIDEGAKIIIGSHLGRPDGHVNPRYSMTPVAKRLSRLLGKDVIFNGEVVGSQVAREVEKMVPGDVFLLENLRFNPGEEGNDPAFAQKLADLCDVYINDAFGTAHRAHASVTGVAGRVSLAAIGFLMKKEVTYLQGAISAPTRPFVAVLGGGKVSGKLGVIANLQKKVDKFIIGGGMAFSFFKAMGLEIGNSLVEDDLLHIPKQMIEDSKKGGFKLYLPVDCVVAESMDPQAPTKIVPYQEIPKGWTALDIGPASVRLFAEVLENAKTILWNGPMGVFEIDAYSRGTYAMAHAVANSYALTVVGGGDTALAVYRAGEADNMTFISTGGGAALELLEGKELPGLSVIHDRDGLD</sequence>
<dbReference type="STRING" id="1162668.LFE_0053"/>
<dbReference type="UniPathway" id="UPA00109">
    <property type="reaction ID" value="UER00185"/>
</dbReference>
<feature type="binding site" evidence="12 14">
    <location>
        <begin position="353"/>
        <end position="356"/>
    </location>
    <ligand>
        <name>ATP</name>
        <dbReference type="ChEBI" id="CHEBI:30616"/>
    </ligand>
</feature>
<dbReference type="EMBL" id="AP012342">
    <property type="protein sequence ID" value="BAM05783.1"/>
    <property type="molecule type" value="Genomic_DNA"/>
</dbReference>
<dbReference type="PATRIC" id="fig|1162668.3.peg.62"/>
<feature type="binding site" evidence="12 13">
    <location>
        <begin position="62"/>
        <end position="65"/>
    </location>
    <ligand>
        <name>substrate</name>
    </ligand>
</feature>
<protein>
    <recommendedName>
        <fullName evidence="6 12">Phosphoglycerate kinase</fullName>
        <ecNumber evidence="5 12">2.7.2.3</ecNumber>
    </recommendedName>
</protein>
<feature type="binding site" evidence="12">
    <location>
        <position position="39"/>
    </location>
    <ligand>
        <name>substrate</name>
    </ligand>
</feature>
<comment type="subcellular location">
    <subcellularLocation>
        <location evidence="12">Cytoplasm</location>
    </subcellularLocation>
</comment>
<dbReference type="PRINTS" id="PR00477">
    <property type="entry name" value="PHGLYCKINASE"/>
</dbReference>
<gene>
    <name evidence="12" type="primary">pgk</name>
    <name evidence="16" type="ordered locus">LFE_0053</name>
</gene>
<evidence type="ECO:0000313" key="16">
    <source>
        <dbReference type="EMBL" id="BAM05783.1"/>
    </source>
</evidence>
<feature type="binding site" evidence="13">
    <location>
        <position position="154"/>
    </location>
    <ligand>
        <name>(2R)-3-phosphoglycerate</name>
        <dbReference type="ChEBI" id="CHEBI:58272"/>
    </ligand>
</feature>
<dbReference type="EC" id="2.7.2.3" evidence="5 12"/>
<feature type="binding site" evidence="13">
    <location>
        <position position="39"/>
    </location>
    <ligand>
        <name>(2R)-3-phosphoglycerate</name>
        <dbReference type="ChEBI" id="CHEBI:58272"/>
    </ligand>
</feature>
<dbReference type="InterPro" id="IPR015824">
    <property type="entry name" value="Phosphoglycerate_kinase_N"/>
</dbReference>
<evidence type="ECO:0000256" key="4">
    <source>
        <dbReference type="ARBA" id="ARBA00011245"/>
    </source>
</evidence>
<dbReference type="Pfam" id="PF00162">
    <property type="entry name" value="PGK"/>
    <property type="match status" value="1"/>
</dbReference>
<comment type="catalytic activity">
    <reaction evidence="1 12 15">
        <text>(2R)-3-phosphoglycerate + ATP = (2R)-3-phospho-glyceroyl phosphate + ADP</text>
        <dbReference type="Rhea" id="RHEA:14801"/>
        <dbReference type="ChEBI" id="CHEBI:30616"/>
        <dbReference type="ChEBI" id="CHEBI:57604"/>
        <dbReference type="ChEBI" id="CHEBI:58272"/>
        <dbReference type="ChEBI" id="CHEBI:456216"/>
        <dbReference type="EC" id="2.7.2.3"/>
    </reaction>
</comment>
<comment type="similarity">
    <text evidence="3 12 15">Belongs to the phosphoglycerate kinase family.</text>
</comment>
<dbReference type="PROSITE" id="PS00111">
    <property type="entry name" value="PGLYCERATE_KINASE"/>
    <property type="match status" value="1"/>
</dbReference>
<comment type="subunit">
    <text evidence="4 12">Monomer.</text>
</comment>
<dbReference type="InterPro" id="IPR001576">
    <property type="entry name" value="Phosphoglycerate_kinase"/>
</dbReference>
<keyword evidence="9 12" id="KW-0418">Kinase</keyword>
<evidence type="ECO:0000256" key="7">
    <source>
        <dbReference type="ARBA" id="ARBA00022679"/>
    </source>
</evidence>
<feature type="binding site" evidence="13">
    <location>
        <position position="121"/>
    </location>
    <ligand>
        <name>(2R)-3-phosphoglycerate</name>
        <dbReference type="ChEBI" id="CHEBI:58272"/>
    </ligand>
</feature>
<dbReference type="GO" id="GO:0006096">
    <property type="term" value="P:glycolytic process"/>
    <property type="evidence" value="ECO:0007669"/>
    <property type="project" value="UniProtKB-UniRule"/>
</dbReference>
<reference evidence="17" key="2">
    <citation type="submission" date="2012-03" db="EMBL/GenBank/DDBJ databases">
        <title>The complete genome sequence of the pioneer microbe on fresh volcanic deposit, Leptospirillum ferrooxidans strain C2-3.</title>
        <authorList>
            <person name="Fujimura R."/>
            <person name="Sato Y."/>
            <person name="Nishizawa T."/>
            <person name="Nanba K."/>
            <person name="Oshima K."/>
            <person name="Hattori M."/>
            <person name="Kamijo T."/>
            <person name="Ohta H."/>
        </authorList>
    </citation>
    <scope>NUCLEOTIDE SEQUENCE [LARGE SCALE GENOMIC DNA]</scope>
    <source>
        <strain evidence="17">C2-3</strain>
    </source>
</reference>
<name>I0IKI4_LEPFC</name>
<dbReference type="GO" id="GO:0004618">
    <property type="term" value="F:phosphoglycerate kinase activity"/>
    <property type="evidence" value="ECO:0007669"/>
    <property type="project" value="UniProtKB-UniRule"/>
</dbReference>
<dbReference type="GO" id="GO:0005524">
    <property type="term" value="F:ATP binding"/>
    <property type="evidence" value="ECO:0007669"/>
    <property type="project" value="UniProtKB-KW"/>
</dbReference>
<dbReference type="InterPro" id="IPR015911">
    <property type="entry name" value="Phosphoglycerate_kinase_CS"/>
</dbReference>
<dbReference type="KEGG" id="lfc:LFE_0053"/>
<evidence type="ECO:0000256" key="5">
    <source>
        <dbReference type="ARBA" id="ARBA00013061"/>
    </source>
</evidence>
<reference evidence="16 17" key="1">
    <citation type="journal article" date="2012" name="J. Bacteriol.">
        <title>Complete Genome Sequence of Leptospirillum ferrooxidans Strain C2-3, Isolated from a Fresh Volcanic Ash Deposit on the Island of Miyake, Japan.</title>
        <authorList>
            <person name="Fujimura R."/>
            <person name="Sato Y."/>
            <person name="Nishizawa T."/>
            <person name="Oshima K."/>
            <person name="Kim S.-W."/>
            <person name="Hattori M."/>
            <person name="Kamijo T."/>
            <person name="Ohta H."/>
        </authorList>
    </citation>
    <scope>NUCLEOTIDE SEQUENCE [LARGE SCALE GENOMIC DNA]</scope>
    <source>
        <strain evidence="16 17">C2-3</strain>
    </source>
</reference>
<dbReference type="InterPro" id="IPR036043">
    <property type="entry name" value="Phosphoglycerate_kinase_sf"/>
</dbReference>
<evidence type="ECO:0000256" key="13">
    <source>
        <dbReference type="PIRSR" id="PIRSR000724-1"/>
    </source>
</evidence>
<dbReference type="GO" id="GO:0005829">
    <property type="term" value="C:cytosol"/>
    <property type="evidence" value="ECO:0007669"/>
    <property type="project" value="TreeGrafter"/>
</dbReference>
<dbReference type="FunFam" id="3.40.50.1260:FF:000003">
    <property type="entry name" value="Phosphoglycerate kinase"/>
    <property type="match status" value="1"/>
</dbReference>
<evidence type="ECO:0000256" key="3">
    <source>
        <dbReference type="ARBA" id="ARBA00008982"/>
    </source>
</evidence>
<keyword evidence="8 12" id="KW-0547">Nucleotide-binding</keyword>
<feature type="binding site" evidence="12">
    <location>
        <position position="121"/>
    </location>
    <ligand>
        <name>substrate</name>
    </ligand>
</feature>
<dbReference type="AlphaFoldDB" id="I0IKI4"/>
<dbReference type="Gene3D" id="3.40.50.1260">
    <property type="entry name" value="Phosphoglycerate kinase, N-terminal domain"/>
    <property type="match status" value="2"/>
</dbReference>
<dbReference type="FunFam" id="3.40.50.1260:FF:000006">
    <property type="entry name" value="Phosphoglycerate kinase"/>
    <property type="match status" value="1"/>
</dbReference>
<keyword evidence="10 12" id="KW-0067">ATP-binding</keyword>
<dbReference type="PANTHER" id="PTHR11406:SF23">
    <property type="entry name" value="PHOSPHOGLYCERATE KINASE 1, CHLOROPLASTIC-RELATED"/>
    <property type="match status" value="1"/>
</dbReference>
<evidence type="ECO:0000256" key="14">
    <source>
        <dbReference type="PIRSR" id="PIRSR000724-2"/>
    </source>
</evidence>